<protein>
    <submittedName>
        <fullName evidence="1">Uncharacterized protein</fullName>
    </submittedName>
</protein>
<evidence type="ECO:0000313" key="2">
    <source>
        <dbReference type="Proteomes" id="UP001178507"/>
    </source>
</evidence>
<dbReference type="AlphaFoldDB" id="A0AA36I3A2"/>
<sequence>MARHQRQALACLETWAAELAEDEQLQVVGLPAPDSNLSEVAWLESDCPDNHRPGGACKDAAGLRRAHELGADWAVLLGADNYVLTQHLRQALQDLEPSRPVIFAVTGCGHEKCSGGLCGGGGQIFSRGALMQIFQKSFQQDFEAALHLSSGWGDVANCRLARKHKVPVRQLDGLHAWQTGTSIRSWDLTYHYVGFEQMHHLHQLAQKPPPVSALEIRAEKEDYFRDKRAFVAEENLRRQRDM</sequence>
<evidence type="ECO:0000313" key="1">
    <source>
        <dbReference type="EMBL" id="CAJ1380180.1"/>
    </source>
</evidence>
<dbReference type="Gene3D" id="3.90.550.50">
    <property type="match status" value="1"/>
</dbReference>
<dbReference type="EMBL" id="CAUJNA010000690">
    <property type="protein sequence ID" value="CAJ1380180.1"/>
    <property type="molecule type" value="Genomic_DNA"/>
</dbReference>
<proteinExistence type="predicted"/>
<organism evidence="1 2">
    <name type="scientific">Effrenium voratum</name>
    <dbReference type="NCBI Taxonomy" id="2562239"/>
    <lineage>
        <taxon>Eukaryota</taxon>
        <taxon>Sar</taxon>
        <taxon>Alveolata</taxon>
        <taxon>Dinophyceae</taxon>
        <taxon>Suessiales</taxon>
        <taxon>Symbiodiniaceae</taxon>
        <taxon>Effrenium</taxon>
    </lineage>
</organism>
<reference evidence="1" key="1">
    <citation type="submission" date="2023-08" db="EMBL/GenBank/DDBJ databases">
        <authorList>
            <person name="Chen Y."/>
            <person name="Shah S."/>
            <person name="Dougan E. K."/>
            <person name="Thang M."/>
            <person name="Chan C."/>
        </authorList>
    </citation>
    <scope>NUCLEOTIDE SEQUENCE</scope>
</reference>
<dbReference type="Proteomes" id="UP001178507">
    <property type="component" value="Unassembled WGS sequence"/>
</dbReference>
<gene>
    <name evidence="1" type="ORF">EVOR1521_LOCUS8191</name>
</gene>
<accession>A0AA36I3A2</accession>
<keyword evidence="2" id="KW-1185">Reference proteome</keyword>
<name>A0AA36I3A2_9DINO</name>
<comment type="caution">
    <text evidence="1">The sequence shown here is derived from an EMBL/GenBank/DDBJ whole genome shotgun (WGS) entry which is preliminary data.</text>
</comment>